<dbReference type="PANTHER" id="PTHR35789">
    <property type="entry name" value="SPORE GERMINATION PROTEIN B3"/>
    <property type="match status" value="1"/>
</dbReference>
<dbReference type="PROSITE" id="PS51257">
    <property type="entry name" value="PROKAR_LIPOPROTEIN"/>
    <property type="match status" value="1"/>
</dbReference>
<keyword evidence="5" id="KW-0472">Membrane</keyword>
<dbReference type="OrthoDB" id="9816067at2"/>
<dbReference type="PANTHER" id="PTHR35789:SF1">
    <property type="entry name" value="SPORE GERMINATION PROTEIN B3"/>
    <property type="match status" value="1"/>
</dbReference>
<dbReference type="STRING" id="1714355.BTO28_12930"/>
<accession>A0A1V2A5R3</accession>
<dbReference type="InterPro" id="IPR057336">
    <property type="entry name" value="GerAC_N"/>
</dbReference>
<comment type="caution">
    <text evidence="10">The sequence shown here is derived from an EMBL/GenBank/DDBJ whole genome shotgun (WGS) entry which is preliminary data.</text>
</comment>
<keyword evidence="4" id="KW-0732">Signal</keyword>
<evidence type="ECO:0000256" key="2">
    <source>
        <dbReference type="ARBA" id="ARBA00007886"/>
    </source>
</evidence>
<name>A0A1V2A5R3_9BACI</name>
<evidence type="ECO:0000256" key="6">
    <source>
        <dbReference type="ARBA" id="ARBA00023139"/>
    </source>
</evidence>
<dbReference type="GO" id="GO:0016020">
    <property type="term" value="C:membrane"/>
    <property type="evidence" value="ECO:0007669"/>
    <property type="project" value="UniProtKB-SubCell"/>
</dbReference>
<keyword evidence="6" id="KW-0564">Palmitate</keyword>
<protein>
    <submittedName>
        <fullName evidence="10">Spore gernimation protein KC</fullName>
    </submittedName>
</protein>
<evidence type="ECO:0000256" key="7">
    <source>
        <dbReference type="ARBA" id="ARBA00023288"/>
    </source>
</evidence>
<dbReference type="NCBIfam" id="TIGR02887">
    <property type="entry name" value="spore_ger_x_C"/>
    <property type="match status" value="1"/>
</dbReference>
<comment type="subcellular location">
    <subcellularLocation>
        <location evidence="1">Membrane</location>
        <topology evidence="1">Lipid-anchor</topology>
    </subcellularLocation>
</comment>
<dbReference type="Gene3D" id="3.30.300.210">
    <property type="entry name" value="Nutrient germinant receptor protein C, domain 3"/>
    <property type="match status" value="1"/>
</dbReference>
<comment type="similarity">
    <text evidence="2">Belongs to the GerABKC lipoprotein family.</text>
</comment>
<evidence type="ECO:0000259" key="8">
    <source>
        <dbReference type="Pfam" id="PF05504"/>
    </source>
</evidence>
<evidence type="ECO:0000256" key="1">
    <source>
        <dbReference type="ARBA" id="ARBA00004635"/>
    </source>
</evidence>
<feature type="domain" description="Spore germination protein N-terminal" evidence="9">
    <location>
        <begin position="24"/>
        <end position="199"/>
    </location>
</feature>
<dbReference type="InterPro" id="IPR038501">
    <property type="entry name" value="Spore_GerAC_C_sf"/>
</dbReference>
<reference evidence="10 11" key="1">
    <citation type="submission" date="2016-12" db="EMBL/GenBank/DDBJ databases">
        <title>Domibacillus sp. SAB 38T whole genome sequencing.</title>
        <authorList>
            <person name="Verma A."/>
            <person name="Ojha A.K."/>
            <person name="Krishnamurthi S."/>
        </authorList>
    </citation>
    <scope>NUCLEOTIDE SEQUENCE [LARGE SCALE GENOMIC DNA]</scope>
    <source>
        <strain evidence="10 11">SAB 38</strain>
    </source>
</reference>
<dbReference type="InterPro" id="IPR008844">
    <property type="entry name" value="Spore_GerAC-like"/>
</dbReference>
<dbReference type="InterPro" id="IPR046953">
    <property type="entry name" value="Spore_GerAC-like_C"/>
</dbReference>
<dbReference type="GO" id="GO:0009847">
    <property type="term" value="P:spore germination"/>
    <property type="evidence" value="ECO:0007669"/>
    <property type="project" value="InterPro"/>
</dbReference>
<dbReference type="EMBL" id="MSFI01000021">
    <property type="protein sequence ID" value="OMP66359.1"/>
    <property type="molecule type" value="Genomic_DNA"/>
</dbReference>
<organism evidence="10 11">
    <name type="scientific">Domibacillus epiphyticus</name>
    <dbReference type="NCBI Taxonomy" id="1714355"/>
    <lineage>
        <taxon>Bacteria</taxon>
        <taxon>Bacillati</taxon>
        <taxon>Bacillota</taxon>
        <taxon>Bacilli</taxon>
        <taxon>Bacillales</taxon>
        <taxon>Bacillaceae</taxon>
        <taxon>Domibacillus</taxon>
    </lineage>
</organism>
<dbReference type="AlphaFoldDB" id="A0A1V2A5R3"/>
<evidence type="ECO:0000259" key="9">
    <source>
        <dbReference type="Pfam" id="PF25198"/>
    </source>
</evidence>
<feature type="domain" description="Spore germination GerAC-like C-terminal" evidence="8">
    <location>
        <begin position="228"/>
        <end position="393"/>
    </location>
</feature>
<dbReference type="Pfam" id="PF25198">
    <property type="entry name" value="Spore_GerAC_N"/>
    <property type="match status" value="1"/>
</dbReference>
<keyword evidence="7" id="KW-0449">Lipoprotein</keyword>
<dbReference type="Pfam" id="PF05504">
    <property type="entry name" value="Spore_GerAC"/>
    <property type="match status" value="1"/>
</dbReference>
<gene>
    <name evidence="10" type="ORF">BTO28_12930</name>
</gene>
<evidence type="ECO:0000256" key="5">
    <source>
        <dbReference type="ARBA" id="ARBA00023136"/>
    </source>
</evidence>
<evidence type="ECO:0000256" key="3">
    <source>
        <dbReference type="ARBA" id="ARBA00022544"/>
    </source>
</evidence>
<evidence type="ECO:0000313" key="11">
    <source>
        <dbReference type="Proteomes" id="UP000188613"/>
    </source>
</evidence>
<keyword evidence="3" id="KW-0309">Germination</keyword>
<evidence type="ECO:0000313" key="10">
    <source>
        <dbReference type="EMBL" id="OMP66359.1"/>
    </source>
</evidence>
<proteinExistence type="inferred from homology"/>
<evidence type="ECO:0000256" key="4">
    <source>
        <dbReference type="ARBA" id="ARBA00022729"/>
    </source>
</evidence>
<dbReference type="Proteomes" id="UP000188613">
    <property type="component" value="Unassembled WGS sequence"/>
</dbReference>
<keyword evidence="11" id="KW-1185">Reference proteome</keyword>
<sequence>MKRRWMFLFLMLISLLFLSGCWSKKELPELAIISAVGIDKNEEGKFVKTHQFINPNNVAGGLQGGGGGQGPSVSVYTSTGDNILEAHFRASTKVSRRLYHSHANLLVISEEVAREEGIQDILDAFERDPEIRTTMTIVIAKGRKAGDIITSLTSIDRIPAEKVNKTLETTEKMFGEHIKVSIQESISILESSGRELVITGFRQKGDSEKGKKLENIQNSELDATLEADGLAIFKEGKLIDWFHDEDARGVVWILDKVKETNVNIDWEKKKDAIAYQVIRQKTKVSADVKNGKPAITIHVRAEGDIREVVVPVDLTDPKVIANIEKGLGKEIEKELKDSINLAQKNKSDIFGFGETVQRSYPDAWRKMKNNWHDVTFPDLKVNVKVEAFIRRTGLRTNSYLSQMEINR</sequence>